<sequence length="209" mass="22806">MLSKALVLLPCLLMAADASDMCASLIQCEQPIRAENVFADTRSMMFKIKDGTILDRICGKVPTLKSCVSTYTGSCTNDHTKRFANFFKDTMNYICTPAGKTVALTAGKTSCTMDAKFDQWFLGMKQTCENNFYTAANAVIKAKGNNLDSSDICPLKATLYSCIKTGMSNKCGGCGWIQCLLPSTVEDTGPVQLRQKDSDSDLLPRVNNK</sequence>
<feature type="chain" id="PRO_5042076434" description="Sodefrin-like factor" evidence="1">
    <location>
        <begin position="19"/>
        <end position="209"/>
    </location>
</feature>
<proteinExistence type="predicted"/>
<feature type="signal peptide" evidence="1">
    <location>
        <begin position="1"/>
        <end position="18"/>
    </location>
</feature>
<organism evidence="2 3">
    <name type="scientific">Elysia crispata</name>
    <name type="common">lettuce slug</name>
    <dbReference type="NCBI Taxonomy" id="231223"/>
    <lineage>
        <taxon>Eukaryota</taxon>
        <taxon>Metazoa</taxon>
        <taxon>Spiralia</taxon>
        <taxon>Lophotrochozoa</taxon>
        <taxon>Mollusca</taxon>
        <taxon>Gastropoda</taxon>
        <taxon>Heterobranchia</taxon>
        <taxon>Euthyneura</taxon>
        <taxon>Panpulmonata</taxon>
        <taxon>Sacoglossa</taxon>
        <taxon>Placobranchoidea</taxon>
        <taxon>Plakobranchidae</taxon>
        <taxon>Elysia</taxon>
    </lineage>
</organism>
<keyword evidence="3" id="KW-1185">Reference proteome</keyword>
<evidence type="ECO:0000256" key="1">
    <source>
        <dbReference type="SAM" id="SignalP"/>
    </source>
</evidence>
<keyword evidence="1" id="KW-0732">Signal</keyword>
<dbReference type="Proteomes" id="UP001283361">
    <property type="component" value="Unassembled WGS sequence"/>
</dbReference>
<comment type="caution">
    <text evidence="2">The sequence shown here is derived from an EMBL/GenBank/DDBJ whole genome shotgun (WGS) entry which is preliminary data.</text>
</comment>
<dbReference type="EMBL" id="JAWDGP010002624">
    <property type="protein sequence ID" value="KAK3781431.1"/>
    <property type="molecule type" value="Genomic_DNA"/>
</dbReference>
<protein>
    <recommendedName>
        <fullName evidence="4">Sodefrin-like factor</fullName>
    </recommendedName>
</protein>
<accession>A0AAE1A691</accession>
<evidence type="ECO:0000313" key="2">
    <source>
        <dbReference type="EMBL" id="KAK3781431.1"/>
    </source>
</evidence>
<reference evidence="2" key="1">
    <citation type="journal article" date="2023" name="G3 (Bethesda)">
        <title>A reference genome for the long-term kleptoplast-retaining sea slug Elysia crispata morphotype clarki.</title>
        <authorList>
            <person name="Eastman K.E."/>
            <person name="Pendleton A.L."/>
            <person name="Shaikh M.A."/>
            <person name="Suttiyut T."/>
            <person name="Ogas R."/>
            <person name="Tomko P."/>
            <person name="Gavelis G."/>
            <person name="Widhalm J.R."/>
            <person name="Wisecaver J.H."/>
        </authorList>
    </citation>
    <scope>NUCLEOTIDE SEQUENCE</scope>
    <source>
        <strain evidence="2">ECLA1</strain>
    </source>
</reference>
<gene>
    <name evidence="2" type="ORF">RRG08_019057</name>
</gene>
<evidence type="ECO:0008006" key="4">
    <source>
        <dbReference type="Google" id="ProtNLM"/>
    </source>
</evidence>
<name>A0AAE1A691_9GAST</name>
<dbReference type="AlphaFoldDB" id="A0AAE1A691"/>
<evidence type="ECO:0000313" key="3">
    <source>
        <dbReference type="Proteomes" id="UP001283361"/>
    </source>
</evidence>